<proteinExistence type="inferred from homology"/>
<dbReference type="InterPro" id="IPR011322">
    <property type="entry name" value="N-reg_PII-like_a/b"/>
</dbReference>
<reference evidence="2" key="1">
    <citation type="submission" date="2009-10" db="EMBL/GenBank/DDBJ databases">
        <title>Diversity of trophic interactions inside an arsenic-rich microbial ecosystem.</title>
        <authorList>
            <person name="Bertin P.N."/>
            <person name="Heinrich-Salmeron A."/>
            <person name="Pelletier E."/>
            <person name="Goulhen-Chollet F."/>
            <person name="Arsene-Ploetze F."/>
            <person name="Gallien S."/>
            <person name="Calteau A."/>
            <person name="Vallenet D."/>
            <person name="Casiot C."/>
            <person name="Chane-Woon-Ming B."/>
            <person name="Giloteaux L."/>
            <person name="Barakat M."/>
            <person name="Bonnefoy V."/>
            <person name="Bruneel O."/>
            <person name="Chandler M."/>
            <person name="Cleiss J."/>
            <person name="Duran R."/>
            <person name="Elbaz-Poulichet F."/>
            <person name="Fonknechten N."/>
            <person name="Lauga B."/>
            <person name="Mornico D."/>
            <person name="Ortet P."/>
            <person name="Schaeffer C."/>
            <person name="Siguier P."/>
            <person name="Alexander Thil Smith A."/>
            <person name="Van Dorsselaer A."/>
            <person name="Weissenbach J."/>
            <person name="Medigue C."/>
            <person name="Le Paslier D."/>
        </authorList>
    </citation>
    <scope>NUCLEOTIDE SEQUENCE</scope>
</reference>
<evidence type="ECO:0000256" key="1">
    <source>
        <dbReference type="ARBA" id="ARBA00010554"/>
    </source>
</evidence>
<dbReference type="Pfam" id="PF02641">
    <property type="entry name" value="DUF190"/>
    <property type="match status" value="1"/>
</dbReference>
<evidence type="ECO:0000313" key="2">
    <source>
        <dbReference type="EMBL" id="CBI01637.1"/>
    </source>
</evidence>
<name>E6Q377_9ZZZZ</name>
<comment type="similarity">
    <text evidence="1">Belongs to the UPF0166 family.</text>
</comment>
<dbReference type="InterPro" id="IPR015867">
    <property type="entry name" value="N-reg_PII/ATP_PRibTrfase_C"/>
</dbReference>
<comment type="caution">
    <text evidence="2">The sequence shown here is derived from an EMBL/GenBank/DDBJ whole genome shotgun (WGS) entry which is preliminary data.</text>
</comment>
<dbReference type="Gene3D" id="3.30.70.120">
    <property type="match status" value="1"/>
</dbReference>
<dbReference type="EMBL" id="CABO01000019">
    <property type="protein sequence ID" value="CBI01637.1"/>
    <property type="molecule type" value="Genomic_DNA"/>
</dbReference>
<dbReference type="AlphaFoldDB" id="E6Q377"/>
<gene>
    <name evidence="2" type="ORF">CARN4_1958</name>
</gene>
<dbReference type="InterPro" id="IPR003793">
    <property type="entry name" value="UPF0166"/>
</dbReference>
<accession>E6Q377</accession>
<sequence>MDGFKAGKLLRIFVDENDRHGSQPMYTAIVELLRSRHIAGATVFRGIEGYGRHQEVHIAKIFSWLPNLPVLIEVVDDAEKIERILVDIEAFVDEGLATIENVEYLRLGKDKESSKGETSV</sequence>
<protein>
    <submittedName>
        <fullName evidence="2">Uncharacterized protein</fullName>
    </submittedName>
</protein>
<organism evidence="2">
    <name type="scientific">mine drainage metagenome</name>
    <dbReference type="NCBI Taxonomy" id="410659"/>
    <lineage>
        <taxon>unclassified sequences</taxon>
        <taxon>metagenomes</taxon>
        <taxon>ecological metagenomes</taxon>
    </lineage>
</organism>
<dbReference type="SUPFAM" id="SSF54913">
    <property type="entry name" value="GlnB-like"/>
    <property type="match status" value="1"/>
</dbReference>
<dbReference type="PANTHER" id="PTHR35983:SF1">
    <property type="entry name" value="UPF0166 PROTEIN TM_0021"/>
    <property type="match status" value="1"/>
</dbReference>
<dbReference type="PANTHER" id="PTHR35983">
    <property type="entry name" value="UPF0166 PROTEIN TM_0021"/>
    <property type="match status" value="1"/>
</dbReference>